<dbReference type="GO" id="GO:0072527">
    <property type="term" value="P:pyrimidine-containing compound metabolic process"/>
    <property type="evidence" value="ECO:0007669"/>
    <property type="project" value="UniProtKB-ARBA"/>
</dbReference>
<gene>
    <name evidence="17" type="ORF">EI77_03738</name>
</gene>
<keyword evidence="8 14" id="KW-0862">Zinc</keyword>
<sequence length="127" mass="13446">MSDLLSQARSAAEKAYAPYSKFQVGCAVETVAGKIYTGCNVENASYGLTVCAERNTLFQAVAAEGPGMKVARLSVICLGHEFPPCGACRQVIAEFSLPGGRTEVTFLQQGQPVTRTIAELLPEAFGL</sequence>
<dbReference type="PROSITE" id="PS00903">
    <property type="entry name" value="CYT_DCMP_DEAMINASES_1"/>
    <property type="match status" value="1"/>
</dbReference>
<dbReference type="GO" id="GO:0042802">
    <property type="term" value="F:identical protein binding"/>
    <property type="evidence" value="ECO:0007669"/>
    <property type="project" value="UniProtKB-ARBA"/>
</dbReference>
<comment type="caution">
    <text evidence="17">The sequence shown here is derived from an EMBL/GenBank/DDBJ whole genome shotgun (WGS) entry which is preliminary data.</text>
</comment>
<dbReference type="PROSITE" id="PS51747">
    <property type="entry name" value="CYT_DCMP_DEAMINASES_2"/>
    <property type="match status" value="1"/>
</dbReference>
<dbReference type="GO" id="GO:0005829">
    <property type="term" value="C:cytosol"/>
    <property type="evidence" value="ECO:0007669"/>
    <property type="project" value="TreeGrafter"/>
</dbReference>
<evidence type="ECO:0000256" key="4">
    <source>
        <dbReference type="ARBA" id="ARBA00012783"/>
    </source>
</evidence>
<dbReference type="PANTHER" id="PTHR11644">
    <property type="entry name" value="CYTIDINE DEAMINASE"/>
    <property type="match status" value="1"/>
</dbReference>
<dbReference type="InterPro" id="IPR006262">
    <property type="entry name" value="Cyt_deam_tetra"/>
</dbReference>
<dbReference type="AlphaFoldDB" id="A0A4V3FED6"/>
<evidence type="ECO:0000256" key="13">
    <source>
        <dbReference type="PIRSR" id="PIRSR606262-2"/>
    </source>
</evidence>
<dbReference type="OrthoDB" id="9795347at2"/>
<proteinExistence type="inferred from homology"/>
<evidence type="ECO:0000256" key="2">
    <source>
        <dbReference type="ARBA" id="ARBA00003949"/>
    </source>
</evidence>
<evidence type="ECO:0000256" key="7">
    <source>
        <dbReference type="ARBA" id="ARBA00022801"/>
    </source>
</evidence>
<dbReference type="InterPro" id="IPR016192">
    <property type="entry name" value="APOBEC/CMP_deaminase_Zn-bd"/>
</dbReference>
<accession>A0A4V3FED6</accession>
<evidence type="ECO:0000256" key="6">
    <source>
        <dbReference type="ARBA" id="ARBA00022723"/>
    </source>
</evidence>
<name>A0A4V3FED6_9BACT</name>
<evidence type="ECO:0000259" key="16">
    <source>
        <dbReference type="PROSITE" id="PS51747"/>
    </source>
</evidence>
<dbReference type="NCBIfam" id="TIGR01354">
    <property type="entry name" value="cyt_deam_tetra"/>
    <property type="match status" value="1"/>
</dbReference>
<feature type="binding site" evidence="14">
    <location>
        <position position="51"/>
    </location>
    <ligand>
        <name>Zn(2+)</name>
        <dbReference type="ChEBI" id="CHEBI:29105"/>
        <note>catalytic</note>
    </ligand>
</feature>
<evidence type="ECO:0000256" key="5">
    <source>
        <dbReference type="ARBA" id="ARBA00018266"/>
    </source>
</evidence>
<evidence type="ECO:0000256" key="14">
    <source>
        <dbReference type="PIRSR" id="PIRSR606262-3"/>
    </source>
</evidence>
<comment type="function">
    <text evidence="2 15">This enzyme scavenges exogenous and endogenous cytidine and 2'-deoxycytidine for UMP synthesis.</text>
</comment>
<dbReference type="EC" id="3.5.4.5" evidence="4 15"/>
<dbReference type="InterPro" id="IPR016193">
    <property type="entry name" value="Cytidine_deaminase-like"/>
</dbReference>
<dbReference type="RefSeq" id="WP_133796734.1">
    <property type="nucleotide sequence ID" value="NZ_SOCA01000008.1"/>
</dbReference>
<dbReference type="GO" id="GO:0055086">
    <property type="term" value="P:nucleobase-containing small molecule metabolic process"/>
    <property type="evidence" value="ECO:0007669"/>
    <property type="project" value="UniProtKB-ARBA"/>
</dbReference>
<feature type="active site" description="Proton donor" evidence="12">
    <location>
        <position position="53"/>
    </location>
</feature>
<dbReference type="CDD" id="cd01283">
    <property type="entry name" value="cytidine_deaminase"/>
    <property type="match status" value="1"/>
</dbReference>
<comment type="cofactor">
    <cofactor evidence="1 14 15">
        <name>Zn(2+)</name>
        <dbReference type="ChEBI" id="CHEBI:29105"/>
    </cofactor>
</comment>
<organism evidence="17 18">
    <name type="scientific">Prosthecobacter fusiformis</name>
    <dbReference type="NCBI Taxonomy" id="48464"/>
    <lineage>
        <taxon>Bacteria</taxon>
        <taxon>Pseudomonadati</taxon>
        <taxon>Verrucomicrobiota</taxon>
        <taxon>Verrucomicrobiia</taxon>
        <taxon>Verrucomicrobiales</taxon>
        <taxon>Verrucomicrobiaceae</taxon>
        <taxon>Prosthecobacter</taxon>
    </lineage>
</organism>
<dbReference type="PANTHER" id="PTHR11644:SF2">
    <property type="entry name" value="CYTIDINE DEAMINASE"/>
    <property type="match status" value="1"/>
</dbReference>
<dbReference type="GO" id="GO:0004126">
    <property type="term" value="F:cytidine deaminase activity"/>
    <property type="evidence" value="ECO:0007669"/>
    <property type="project" value="UniProtKB-UniRule"/>
</dbReference>
<evidence type="ECO:0000256" key="11">
    <source>
        <dbReference type="ARBA" id="ARBA00049558"/>
    </source>
</evidence>
<feature type="domain" description="CMP/dCMP-type deaminase" evidence="16">
    <location>
        <begin position="1"/>
        <end position="127"/>
    </location>
</feature>
<evidence type="ECO:0000313" key="17">
    <source>
        <dbReference type="EMBL" id="TDU66643.1"/>
    </source>
</evidence>
<keyword evidence="6 14" id="KW-0479">Metal-binding</keyword>
<feature type="binding site" evidence="13">
    <location>
        <begin position="40"/>
        <end position="46"/>
    </location>
    <ligand>
        <name>substrate</name>
    </ligand>
</feature>
<dbReference type="GO" id="GO:0008270">
    <property type="term" value="F:zinc ion binding"/>
    <property type="evidence" value="ECO:0007669"/>
    <property type="project" value="UniProtKB-UniRule"/>
</dbReference>
<dbReference type="Pfam" id="PF00383">
    <property type="entry name" value="dCMP_cyt_deam_1"/>
    <property type="match status" value="1"/>
</dbReference>
<evidence type="ECO:0000256" key="1">
    <source>
        <dbReference type="ARBA" id="ARBA00001947"/>
    </source>
</evidence>
<evidence type="ECO:0000256" key="10">
    <source>
        <dbReference type="ARBA" id="ARBA00049252"/>
    </source>
</evidence>
<comment type="catalytic activity">
    <reaction evidence="10 15">
        <text>2'-deoxycytidine + H2O + H(+) = 2'-deoxyuridine + NH4(+)</text>
        <dbReference type="Rhea" id="RHEA:13433"/>
        <dbReference type="ChEBI" id="CHEBI:15377"/>
        <dbReference type="ChEBI" id="CHEBI:15378"/>
        <dbReference type="ChEBI" id="CHEBI:15698"/>
        <dbReference type="ChEBI" id="CHEBI:16450"/>
        <dbReference type="ChEBI" id="CHEBI:28938"/>
        <dbReference type="EC" id="3.5.4.5"/>
    </reaction>
</comment>
<keyword evidence="7 15" id="KW-0378">Hydrolase</keyword>
<comment type="similarity">
    <text evidence="3 15">Belongs to the cytidine and deoxycytidylate deaminase family.</text>
</comment>
<reference evidence="17 18" key="1">
    <citation type="submission" date="2019-03" db="EMBL/GenBank/DDBJ databases">
        <title>Genomic Encyclopedia of Archaeal and Bacterial Type Strains, Phase II (KMG-II): from individual species to whole genera.</title>
        <authorList>
            <person name="Goeker M."/>
        </authorList>
    </citation>
    <scope>NUCLEOTIDE SEQUENCE [LARGE SCALE GENOMIC DNA]</scope>
    <source>
        <strain evidence="17 18">ATCC 25309</strain>
    </source>
</reference>
<evidence type="ECO:0000256" key="9">
    <source>
        <dbReference type="ARBA" id="ARBA00032005"/>
    </source>
</evidence>
<keyword evidence="18" id="KW-1185">Reference proteome</keyword>
<protein>
    <recommendedName>
        <fullName evidence="5 15">Cytidine deaminase</fullName>
        <ecNumber evidence="4 15">3.5.4.5</ecNumber>
    </recommendedName>
    <alternativeName>
        <fullName evidence="9 15">Cytidine aminohydrolase</fullName>
    </alternativeName>
</protein>
<feature type="binding site" evidence="14">
    <location>
        <position position="85"/>
    </location>
    <ligand>
        <name>Zn(2+)</name>
        <dbReference type="ChEBI" id="CHEBI:29105"/>
        <note>catalytic</note>
    </ligand>
</feature>
<dbReference type="EMBL" id="SOCA01000008">
    <property type="protein sequence ID" value="TDU66643.1"/>
    <property type="molecule type" value="Genomic_DNA"/>
</dbReference>
<comment type="catalytic activity">
    <reaction evidence="11 15">
        <text>cytidine + H2O + H(+) = uridine + NH4(+)</text>
        <dbReference type="Rhea" id="RHEA:16069"/>
        <dbReference type="ChEBI" id="CHEBI:15377"/>
        <dbReference type="ChEBI" id="CHEBI:15378"/>
        <dbReference type="ChEBI" id="CHEBI:16704"/>
        <dbReference type="ChEBI" id="CHEBI:17562"/>
        <dbReference type="ChEBI" id="CHEBI:28938"/>
        <dbReference type="EC" id="3.5.4.5"/>
    </reaction>
</comment>
<evidence type="ECO:0000256" key="8">
    <source>
        <dbReference type="ARBA" id="ARBA00022833"/>
    </source>
</evidence>
<feature type="binding site" evidence="14">
    <location>
        <position position="88"/>
    </location>
    <ligand>
        <name>Zn(2+)</name>
        <dbReference type="ChEBI" id="CHEBI:29105"/>
        <note>catalytic</note>
    </ligand>
</feature>
<dbReference type="Gene3D" id="3.40.140.10">
    <property type="entry name" value="Cytidine Deaminase, domain 2"/>
    <property type="match status" value="1"/>
</dbReference>
<dbReference type="SUPFAM" id="SSF53927">
    <property type="entry name" value="Cytidine deaminase-like"/>
    <property type="match status" value="1"/>
</dbReference>
<dbReference type="InterPro" id="IPR002125">
    <property type="entry name" value="CMP_dCMP_dom"/>
</dbReference>
<dbReference type="Proteomes" id="UP000295662">
    <property type="component" value="Unassembled WGS sequence"/>
</dbReference>
<evidence type="ECO:0000256" key="3">
    <source>
        <dbReference type="ARBA" id="ARBA00006576"/>
    </source>
</evidence>
<evidence type="ECO:0000256" key="12">
    <source>
        <dbReference type="PIRSR" id="PIRSR606262-1"/>
    </source>
</evidence>
<evidence type="ECO:0000256" key="15">
    <source>
        <dbReference type="RuleBase" id="RU364006"/>
    </source>
</evidence>
<evidence type="ECO:0000313" key="18">
    <source>
        <dbReference type="Proteomes" id="UP000295662"/>
    </source>
</evidence>
<dbReference type="InterPro" id="IPR050202">
    <property type="entry name" value="Cyt/Deoxycyt_deaminase"/>
</dbReference>
<dbReference type="NCBIfam" id="NF004064">
    <property type="entry name" value="PRK05578.1"/>
    <property type="match status" value="1"/>
</dbReference>